<evidence type="ECO:0000313" key="2">
    <source>
        <dbReference type="Proteomes" id="UP000234752"/>
    </source>
</evidence>
<protein>
    <submittedName>
        <fullName evidence="1">Uncharacterized protein</fullName>
    </submittedName>
</protein>
<gene>
    <name evidence="1" type="ORF">C0V82_14360</name>
</gene>
<name>A0A2K9NDX9_9PROT</name>
<organism evidence="1 2">
    <name type="scientific">Niveispirillum cyanobacteriorum</name>
    <dbReference type="NCBI Taxonomy" id="1612173"/>
    <lineage>
        <taxon>Bacteria</taxon>
        <taxon>Pseudomonadati</taxon>
        <taxon>Pseudomonadota</taxon>
        <taxon>Alphaproteobacteria</taxon>
        <taxon>Rhodospirillales</taxon>
        <taxon>Azospirillaceae</taxon>
        <taxon>Niveispirillum</taxon>
    </lineage>
</organism>
<accession>A0A2K9NDX9</accession>
<dbReference type="InterPro" id="IPR027417">
    <property type="entry name" value="P-loop_NTPase"/>
</dbReference>
<sequence length="236" mass="26052">MTKLNIAPEPFRDPVPPWQEHEIREVDWPVPEDLAMVDLIELYLEIDAVLDIDRGMAIQFLAAGAGPGASEIALDMAWAAASVLGKKMLVLNCTRQPWAPWPQTADAGADGIVRALARQAELMKIPEQEMYMADLRGWPGRGISPARTDEIAGHIESFRRHFDMVIVVAPPADSEPLGAILSGHVDGNVIVIEAEQTRRSSAIRLRELLVRCNRPILGAILHDRQNHVPGWMASLL</sequence>
<dbReference type="EMBL" id="CP025611">
    <property type="protein sequence ID" value="AUN31289.1"/>
    <property type="molecule type" value="Genomic_DNA"/>
</dbReference>
<dbReference type="Proteomes" id="UP000234752">
    <property type="component" value="Chromosome eg_1"/>
</dbReference>
<dbReference type="AlphaFoldDB" id="A0A2K9NDX9"/>
<evidence type="ECO:0000313" key="1">
    <source>
        <dbReference type="EMBL" id="AUN31289.1"/>
    </source>
</evidence>
<keyword evidence="2" id="KW-1185">Reference proteome</keyword>
<dbReference type="Gene3D" id="3.40.50.300">
    <property type="entry name" value="P-loop containing nucleotide triphosphate hydrolases"/>
    <property type="match status" value="1"/>
</dbReference>
<dbReference type="SUPFAM" id="SSF52540">
    <property type="entry name" value="P-loop containing nucleoside triphosphate hydrolases"/>
    <property type="match status" value="1"/>
</dbReference>
<dbReference type="KEGG" id="ncb:C0V82_14360"/>
<dbReference type="RefSeq" id="WP_102112896.1">
    <property type="nucleotide sequence ID" value="NZ_BMGN01000005.1"/>
</dbReference>
<reference evidence="1 2" key="1">
    <citation type="submission" date="2017-12" db="EMBL/GenBank/DDBJ databases">
        <title>Genomes of bacteria within cyanobacterial aggregates.</title>
        <authorList>
            <person name="Cai H."/>
        </authorList>
    </citation>
    <scope>NUCLEOTIDE SEQUENCE [LARGE SCALE GENOMIC DNA]</scope>
    <source>
        <strain evidence="1 2">TH16</strain>
    </source>
</reference>
<dbReference type="OrthoDB" id="8430685at2"/>
<proteinExistence type="predicted"/>